<feature type="transmembrane region" description="Helical" evidence="12">
    <location>
        <begin position="283"/>
        <end position="307"/>
    </location>
</feature>
<dbReference type="FunFam" id="3.40.50.1000:FF:000001">
    <property type="entry name" value="Phospholipid-transporting ATPase IC"/>
    <property type="match status" value="1"/>
</dbReference>
<comment type="subcellular location">
    <subcellularLocation>
        <location evidence="1">Cell membrane</location>
        <topology evidence="1">Multi-pass membrane protein</topology>
    </subcellularLocation>
</comment>
<organism evidence="14 17">
    <name type="scientific">Clostridium pasteurianum DSM 525 = ATCC 6013</name>
    <dbReference type="NCBI Taxonomy" id="1262449"/>
    <lineage>
        <taxon>Bacteria</taxon>
        <taxon>Bacillati</taxon>
        <taxon>Bacillota</taxon>
        <taxon>Clostridia</taxon>
        <taxon>Eubacteriales</taxon>
        <taxon>Clostridiaceae</taxon>
        <taxon>Clostridium</taxon>
    </lineage>
</organism>
<dbReference type="GO" id="GO:0005886">
    <property type="term" value="C:plasma membrane"/>
    <property type="evidence" value="ECO:0007669"/>
    <property type="project" value="UniProtKB-SubCell"/>
</dbReference>
<keyword evidence="5 12" id="KW-0812">Transmembrane</keyword>
<reference evidence="15" key="2">
    <citation type="submission" date="2015-10" db="EMBL/GenBank/DDBJ databases">
        <title>Improved Draft Genome Sequence of Clostridium pasteurianum Strain ATCC 6013 (DSM 525) Using a Hybrid Next-Generation Sequencing Approach.</title>
        <authorList>
            <person name="Pyne M.E."/>
            <person name="Utturkar S.M."/>
            <person name="Brown S.D."/>
            <person name="Moo-Young M."/>
            <person name="Chung D.A."/>
            <person name="Chou P.C."/>
        </authorList>
    </citation>
    <scope>NUCLEOTIDE SEQUENCE</scope>
    <source>
        <strain evidence="15">ATCC 6013</strain>
    </source>
</reference>
<proteinExistence type="inferred from homology"/>
<dbReference type="Pfam" id="PF00122">
    <property type="entry name" value="E1-E2_ATPase"/>
    <property type="match status" value="1"/>
</dbReference>
<dbReference type="PRINTS" id="PR00119">
    <property type="entry name" value="CATATPASE"/>
</dbReference>
<keyword evidence="11 12" id="KW-0472">Membrane</keyword>
<dbReference type="InterPro" id="IPR044492">
    <property type="entry name" value="P_typ_ATPase_HD_dom"/>
</dbReference>
<dbReference type="CDD" id="cd02080">
    <property type="entry name" value="P-type_ATPase_cation"/>
    <property type="match status" value="1"/>
</dbReference>
<dbReference type="GO" id="GO:1990573">
    <property type="term" value="P:potassium ion import across plasma membrane"/>
    <property type="evidence" value="ECO:0007669"/>
    <property type="project" value="TreeGrafter"/>
</dbReference>
<evidence type="ECO:0000313" key="16">
    <source>
        <dbReference type="Proteomes" id="UP000028042"/>
    </source>
</evidence>
<dbReference type="KEGG" id="cpat:CLPA_c22000"/>
<reference evidence="15 16" key="3">
    <citation type="journal article" name="Genome Announc.">
        <title>Improved Draft Genome Sequence of Clostridium pasteurianum Strain ATCC 6013 (DSM 525) Using a Hybrid Next-Generation Sequencing Approach.</title>
        <authorList>
            <person name="Pyne M.E."/>
            <person name="Utturkar S."/>
            <person name="Brown S.D."/>
            <person name="Moo-Young M."/>
            <person name="Chung D.A."/>
            <person name="Chou C.P."/>
        </authorList>
    </citation>
    <scope>NUCLEOTIDE SEQUENCE [LARGE SCALE GENOMIC DNA]</scope>
    <source>
        <strain evidence="15 16">ATCC 6013</strain>
    </source>
</reference>
<keyword evidence="14" id="KW-0378">Hydrolase</keyword>
<evidence type="ECO:0000313" key="14">
    <source>
        <dbReference type="EMBL" id="AJA52258.1"/>
    </source>
</evidence>
<keyword evidence="7" id="KW-0067">ATP-binding</keyword>
<dbReference type="GO" id="GO:0006883">
    <property type="term" value="P:intracellular sodium ion homeostasis"/>
    <property type="evidence" value="ECO:0007669"/>
    <property type="project" value="TreeGrafter"/>
</dbReference>
<evidence type="ECO:0000256" key="12">
    <source>
        <dbReference type="SAM" id="Phobius"/>
    </source>
</evidence>
<feature type="transmembrane region" description="Helical" evidence="12">
    <location>
        <begin position="724"/>
        <end position="742"/>
    </location>
</feature>
<evidence type="ECO:0000256" key="9">
    <source>
        <dbReference type="ARBA" id="ARBA00022967"/>
    </source>
</evidence>
<dbReference type="InterPro" id="IPR023298">
    <property type="entry name" value="ATPase_P-typ_TM_dom_sf"/>
</dbReference>
<keyword evidence="8" id="KW-0460">Magnesium</keyword>
<dbReference type="Proteomes" id="UP000028042">
    <property type="component" value="Unassembled WGS sequence"/>
</dbReference>
<evidence type="ECO:0000256" key="6">
    <source>
        <dbReference type="ARBA" id="ARBA00022741"/>
    </source>
</evidence>
<reference evidence="14 17" key="1">
    <citation type="journal article" date="2015" name="Genome Announc.">
        <title>Complete Genome Sequence of the Nitrogen-Fixing and Solvent-Producing Clostridium pasteurianum DSM 525.</title>
        <authorList>
            <person name="Poehlein A."/>
            <person name="Grosse-Honebrink A."/>
            <person name="Zhang Y."/>
            <person name="Minton N.P."/>
            <person name="Daniel R."/>
        </authorList>
    </citation>
    <scope>NUCLEOTIDE SEQUENCE [LARGE SCALE GENOMIC DNA]</scope>
    <source>
        <strain evidence="14">DSM 525</strain>
        <strain evidence="17">DSM 525 / ATCC 6013</strain>
    </source>
</reference>
<dbReference type="SUPFAM" id="SSF81660">
    <property type="entry name" value="Metal cation-transporting ATPase, ATP-binding domain N"/>
    <property type="match status" value="1"/>
</dbReference>
<keyword evidence="3" id="KW-1003">Cell membrane</keyword>
<feature type="transmembrane region" description="Helical" evidence="12">
    <location>
        <begin position="869"/>
        <end position="890"/>
    </location>
</feature>
<evidence type="ECO:0000259" key="13">
    <source>
        <dbReference type="SMART" id="SM00831"/>
    </source>
</evidence>
<dbReference type="PANTHER" id="PTHR43294">
    <property type="entry name" value="SODIUM/POTASSIUM-TRANSPORTING ATPASE SUBUNIT ALPHA"/>
    <property type="match status" value="1"/>
</dbReference>
<dbReference type="Pfam" id="PF00690">
    <property type="entry name" value="Cation_ATPase_N"/>
    <property type="match status" value="1"/>
</dbReference>
<feature type="transmembrane region" description="Helical" evidence="12">
    <location>
        <begin position="252"/>
        <end position="271"/>
    </location>
</feature>
<feature type="transmembrane region" description="Helical" evidence="12">
    <location>
        <begin position="89"/>
        <end position="105"/>
    </location>
</feature>
<dbReference type="InterPro" id="IPR050510">
    <property type="entry name" value="Cation_transp_ATPase_P-type"/>
</dbReference>
<dbReference type="Gene3D" id="1.20.1110.10">
    <property type="entry name" value="Calcium-transporting ATPase, transmembrane domain"/>
    <property type="match status" value="1"/>
</dbReference>
<dbReference type="FunFam" id="3.40.50.1000:FF:000028">
    <property type="entry name" value="Calcium-transporting P-type ATPase, putative"/>
    <property type="match status" value="1"/>
</dbReference>
<dbReference type="SFLD" id="SFLDF00027">
    <property type="entry name" value="p-type_atpase"/>
    <property type="match status" value="1"/>
</dbReference>
<keyword evidence="17" id="KW-1185">Reference proteome</keyword>
<feature type="transmembrane region" description="Helical" evidence="12">
    <location>
        <begin position="694"/>
        <end position="718"/>
    </location>
</feature>
<dbReference type="EMBL" id="CP009268">
    <property type="protein sequence ID" value="AJA52258.1"/>
    <property type="molecule type" value="Genomic_DNA"/>
</dbReference>
<evidence type="ECO:0000256" key="4">
    <source>
        <dbReference type="ARBA" id="ARBA00022553"/>
    </source>
</evidence>
<dbReference type="InterPro" id="IPR036412">
    <property type="entry name" value="HAD-like_sf"/>
</dbReference>
<dbReference type="Proteomes" id="UP000030905">
    <property type="component" value="Chromosome"/>
</dbReference>
<feature type="transmembrane region" description="Helical" evidence="12">
    <location>
        <begin position="835"/>
        <end position="854"/>
    </location>
</feature>
<accession>A0A0H3JA57</accession>
<dbReference type="PROSITE" id="PS00154">
    <property type="entry name" value="ATPASE_E1_E2"/>
    <property type="match status" value="1"/>
</dbReference>
<evidence type="ECO:0000256" key="7">
    <source>
        <dbReference type="ARBA" id="ARBA00022840"/>
    </source>
</evidence>
<dbReference type="Pfam" id="PF00689">
    <property type="entry name" value="Cation_ATPase_C"/>
    <property type="match status" value="1"/>
</dbReference>
<dbReference type="GO" id="GO:0005391">
    <property type="term" value="F:P-type sodium:potassium-exchanging transporter activity"/>
    <property type="evidence" value="ECO:0007669"/>
    <property type="project" value="TreeGrafter"/>
</dbReference>
<dbReference type="GO" id="GO:0016887">
    <property type="term" value="F:ATP hydrolysis activity"/>
    <property type="evidence" value="ECO:0007669"/>
    <property type="project" value="InterPro"/>
</dbReference>
<dbReference type="InterPro" id="IPR008250">
    <property type="entry name" value="ATPase_P-typ_transduc_dom_A_sf"/>
</dbReference>
<dbReference type="Pfam" id="PF13246">
    <property type="entry name" value="Cation_ATPase"/>
    <property type="match status" value="1"/>
</dbReference>
<dbReference type="SFLD" id="SFLDG00002">
    <property type="entry name" value="C1.7:_P-type_atpase_like"/>
    <property type="match status" value="1"/>
</dbReference>
<dbReference type="GeneID" id="93074346"/>
<dbReference type="PRINTS" id="PR00120">
    <property type="entry name" value="HATPASE"/>
</dbReference>
<evidence type="ECO:0000256" key="11">
    <source>
        <dbReference type="ARBA" id="ARBA00023136"/>
    </source>
</evidence>
<dbReference type="EMBL" id="JPGY02000001">
    <property type="protein sequence ID" value="KRU11732.1"/>
    <property type="molecule type" value="Genomic_DNA"/>
</dbReference>
<dbReference type="FunFam" id="2.70.150.10:FF:000160">
    <property type="entry name" value="Sarcoplasmic/endoplasmic reticulum calcium ATPase 1"/>
    <property type="match status" value="1"/>
</dbReference>
<dbReference type="Gene3D" id="2.70.150.10">
    <property type="entry name" value="Calcium-transporting ATPase, cytoplasmic transduction domain A"/>
    <property type="match status" value="1"/>
</dbReference>
<evidence type="ECO:0000313" key="15">
    <source>
        <dbReference type="EMBL" id="KRU11732.1"/>
    </source>
</evidence>
<evidence type="ECO:0000256" key="8">
    <source>
        <dbReference type="ARBA" id="ARBA00022842"/>
    </source>
</evidence>
<gene>
    <name evidence="14" type="primary">pma2</name>
    <name evidence="14" type="ORF">CLPA_c22000</name>
    <name evidence="15" type="ORF">CP6013_00979</name>
</gene>
<dbReference type="SUPFAM" id="SSF81653">
    <property type="entry name" value="Calcium ATPase, transduction domain A"/>
    <property type="match status" value="1"/>
</dbReference>
<dbReference type="EC" id="3.6.3.8" evidence="15"/>
<dbReference type="GO" id="GO:1902600">
    <property type="term" value="P:proton transmembrane transport"/>
    <property type="evidence" value="ECO:0007669"/>
    <property type="project" value="TreeGrafter"/>
</dbReference>
<evidence type="ECO:0000256" key="5">
    <source>
        <dbReference type="ARBA" id="ARBA00022692"/>
    </source>
</evidence>
<evidence type="ECO:0000313" key="17">
    <source>
        <dbReference type="Proteomes" id="UP000030905"/>
    </source>
</evidence>
<evidence type="ECO:0000256" key="3">
    <source>
        <dbReference type="ARBA" id="ARBA00022475"/>
    </source>
</evidence>
<feature type="transmembrane region" description="Helical" evidence="12">
    <location>
        <begin position="65"/>
        <end position="83"/>
    </location>
</feature>
<dbReference type="GO" id="GO:0036376">
    <property type="term" value="P:sodium ion export across plasma membrane"/>
    <property type="evidence" value="ECO:0007669"/>
    <property type="project" value="TreeGrafter"/>
</dbReference>
<keyword evidence="10 12" id="KW-1133">Transmembrane helix</keyword>
<feature type="domain" description="Cation-transporting P-type ATPase N-terminal" evidence="13">
    <location>
        <begin position="11"/>
        <end position="85"/>
    </location>
</feature>
<name>A0A0H3JA57_CLOPA</name>
<dbReference type="InterPro" id="IPR059000">
    <property type="entry name" value="ATPase_P-type_domA"/>
</dbReference>
<evidence type="ECO:0000256" key="2">
    <source>
        <dbReference type="ARBA" id="ARBA00005675"/>
    </source>
</evidence>
<sequence length="900" mass="99764">MKNNYELENRNWHSISSEEVVNRLETSISEGITEKEAENRLEQFGRNSLPEGKKENSLIKFLKQFNDVLIFVLLGSALITAFLKHFIDTGVIIAVVVINAIIGFFQENKAEKALEGIKNMLSLKAHVVRGGRRIEMDSSDLVIGDIVILNPGDKIPADMRLVKAINLKVEESALTGESTSIEKNVDIIDENSALGDRINMVFSGTSVSAGTGIGVVTATGKDTEIGKINKMMAEVKKITTPLIKQTSKFGETVSISVVVISILIFIFGFIFRNYGSKELLLSVIGLAVAAIPEGLPAILSIILAIGVENMAKRKAIIRNLPSVETLGSVSVICSDKTGTLTKNEMTVKSVVTSDSHYNIEGNGYSPRGRIINNEKEVDIKSEKTLKNTLLCFKTCNDAHLGKDTNDEWSIKGDPTEGALLTLAKKSNIKLDNLDREATIPFDSEYKYMATLVKYNGENIVYIKGAPDRLFDIAEKEENKDGQRDFNRAYWEKQMKDFASSGKRVIGAAYKKVPKDVISIDHSDLNGEIVFLGLAGIIDPPREEAIEAIKECTEAGITVKMITGDHIETAKAIGKQMGITNAEMALEGKEIEAMDDDELKEVAVKYNIFARTSPNHKLRLVEALQRKGLICAMTGDGVNDAPALKRADVGIAMGIKGTEVTKDASEMVLVDDNFRTIVNAVEEGRRVYDNLKKTILFILPTNGAEGFLIMASILFGTLIPLTPVQILWVNMVTSVTVSMALAFEKMEKGAMKRPPRNSKEPLLNGYFIWRIIFVSVLIGGGTLFMNVNLINRGYDLNEVRTITLHTIVITQMFHLYNSRTIRNFAFNRDFFTNKAVFIVSGLLVLLQLSITYIPFMNEIFGTIYMKPSHWAFPILMGIGVFIIIEIEKFIMRRVDKIKENK</sequence>
<dbReference type="GO" id="GO:0005524">
    <property type="term" value="F:ATP binding"/>
    <property type="evidence" value="ECO:0007669"/>
    <property type="project" value="UniProtKB-KW"/>
</dbReference>
<feature type="transmembrane region" description="Helical" evidence="12">
    <location>
        <begin position="762"/>
        <end position="786"/>
    </location>
</feature>
<dbReference type="PATRIC" id="fig|1262449.3.peg.794"/>
<keyword evidence="6" id="KW-0547">Nucleotide-binding</keyword>
<dbReference type="SUPFAM" id="SSF56784">
    <property type="entry name" value="HAD-like"/>
    <property type="match status" value="1"/>
</dbReference>
<dbReference type="AlphaFoldDB" id="A0A0H3JA57"/>
<dbReference type="SFLD" id="SFLDS00003">
    <property type="entry name" value="Haloacid_Dehalogenase"/>
    <property type="match status" value="1"/>
</dbReference>
<dbReference type="InterPro" id="IPR006068">
    <property type="entry name" value="ATPase_P-typ_cation-transptr_C"/>
</dbReference>
<dbReference type="KEGG" id="cpae:CPAST_c22000"/>
<protein>
    <submittedName>
        <fullName evidence="15">ATPase, P-type (Transporting), HAD superfamily, subfamily IC</fullName>
        <ecNumber evidence="15">3.6.3.8</ecNumber>
    </submittedName>
    <submittedName>
        <fullName evidence="14">Cation-transporting ATPase Pma1</fullName>
        <ecNumber evidence="14">3.6.3.-</ecNumber>
    </submittedName>
</protein>
<dbReference type="SUPFAM" id="SSF81665">
    <property type="entry name" value="Calcium ATPase, transmembrane domain M"/>
    <property type="match status" value="1"/>
</dbReference>
<dbReference type="Gene3D" id="3.40.50.1000">
    <property type="entry name" value="HAD superfamily/HAD-like"/>
    <property type="match status" value="1"/>
</dbReference>
<evidence type="ECO:0000256" key="10">
    <source>
        <dbReference type="ARBA" id="ARBA00022989"/>
    </source>
</evidence>
<dbReference type="InterPro" id="IPR023299">
    <property type="entry name" value="ATPase_P-typ_cyto_dom_N"/>
</dbReference>
<feature type="transmembrane region" description="Helical" evidence="12">
    <location>
        <begin position="798"/>
        <end position="815"/>
    </location>
</feature>
<keyword evidence="9" id="KW-1278">Translocase</keyword>
<dbReference type="PANTHER" id="PTHR43294:SF21">
    <property type="entry name" value="CATION TRANSPORTING ATPASE"/>
    <property type="match status" value="1"/>
</dbReference>
<dbReference type="GO" id="GO:0030007">
    <property type="term" value="P:intracellular potassium ion homeostasis"/>
    <property type="evidence" value="ECO:0007669"/>
    <property type="project" value="TreeGrafter"/>
</dbReference>
<dbReference type="RefSeq" id="WP_003441824.1">
    <property type="nucleotide sequence ID" value="NZ_ANZB01000002.1"/>
</dbReference>
<dbReference type="InterPro" id="IPR018303">
    <property type="entry name" value="ATPase_P-typ_P_site"/>
</dbReference>
<dbReference type="eggNOG" id="COG0474">
    <property type="taxonomic scope" value="Bacteria"/>
</dbReference>
<keyword evidence="4" id="KW-0597">Phosphoprotein</keyword>
<dbReference type="Gene3D" id="3.40.1110.10">
    <property type="entry name" value="Calcium-transporting ATPase, cytoplasmic domain N"/>
    <property type="match status" value="1"/>
</dbReference>
<dbReference type="InterPro" id="IPR001757">
    <property type="entry name" value="P_typ_ATPase"/>
</dbReference>
<evidence type="ECO:0000256" key="1">
    <source>
        <dbReference type="ARBA" id="ARBA00004651"/>
    </source>
</evidence>
<comment type="similarity">
    <text evidence="2">Belongs to the cation transport ATPase (P-type) (TC 3.A.3) family. Type IIA subfamily.</text>
</comment>
<dbReference type="SMART" id="SM00831">
    <property type="entry name" value="Cation_ATPase_N"/>
    <property type="match status" value="1"/>
</dbReference>
<dbReference type="NCBIfam" id="TIGR01494">
    <property type="entry name" value="ATPase_P-type"/>
    <property type="match status" value="4"/>
</dbReference>
<dbReference type="EC" id="3.6.3.-" evidence="14"/>
<dbReference type="InterPro" id="IPR004014">
    <property type="entry name" value="ATPase_P-typ_cation-transptr_N"/>
</dbReference>
<dbReference type="InterPro" id="IPR023214">
    <property type="entry name" value="HAD_sf"/>
</dbReference>